<reference evidence="2 3" key="1">
    <citation type="submission" date="2022-02" db="EMBL/GenBank/DDBJ databases">
        <title>Description of Brenneria tiliae sp. nov. isolated from symptomatic Tilia x moltkei and Tilia x europaea trees in the UK.</title>
        <authorList>
            <person name="Kile H."/>
        </authorList>
    </citation>
    <scope>NUCLEOTIDE SEQUENCE [LARGE SCALE GENOMIC DNA]</scope>
    <source>
        <strain evidence="2 3">MC1SB4.1</strain>
    </source>
</reference>
<keyword evidence="1" id="KW-1133">Transmembrane helix</keyword>
<evidence type="ECO:0000256" key="1">
    <source>
        <dbReference type="SAM" id="Phobius"/>
    </source>
</evidence>
<keyword evidence="3" id="KW-1185">Reference proteome</keyword>
<dbReference type="EMBL" id="JAKPBZ010000110">
    <property type="protein sequence ID" value="MCL2893212.1"/>
    <property type="molecule type" value="Genomic_DNA"/>
</dbReference>
<proteinExistence type="predicted"/>
<dbReference type="InterPro" id="IPR031863">
    <property type="entry name" value="DUF4755"/>
</dbReference>
<dbReference type="Proteomes" id="UP001203069">
    <property type="component" value="Unassembled WGS sequence"/>
</dbReference>
<evidence type="ECO:0000313" key="3">
    <source>
        <dbReference type="Proteomes" id="UP001203069"/>
    </source>
</evidence>
<keyword evidence="1" id="KW-0812">Transmembrane</keyword>
<dbReference type="RefSeq" id="WP_249244735.1">
    <property type="nucleotide sequence ID" value="NZ_JAKPBZ010000110.1"/>
</dbReference>
<sequence length="285" mass="33257">MSILTMRRFWVALLLPLLIHWFFWVGAIRLWWLWLPISAPLLIWAFFSYRRDRKEEEEVKTIRANMSGIVKSEASPLNNGKKYMLFLKFFMMKRVWVAIAIPMFIIYKSGFGGQSLFWSAGLLWMPISAILFFTALNSYLLKLSNNATVDNFNDHDDGCYSHTLSHSSMRIDSRKRTIALRDGNNEKTYSFDDIKSWQYNISHGDAIEGAGLSLTAANLNNMRLAENRAETGFFIKVRDIHNPEWQIHFFPKEGSFKSQKGIKNLEKQMSQWMEVFDQIVNENKG</sequence>
<dbReference type="Pfam" id="PF15947">
    <property type="entry name" value="DUF4755"/>
    <property type="match status" value="1"/>
</dbReference>
<feature type="transmembrane region" description="Helical" evidence="1">
    <location>
        <begin position="91"/>
        <end position="110"/>
    </location>
</feature>
<organism evidence="2 3">
    <name type="scientific">Brenneria tiliae</name>
    <dbReference type="NCBI Taxonomy" id="2914984"/>
    <lineage>
        <taxon>Bacteria</taxon>
        <taxon>Pseudomonadati</taxon>
        <taxon>Pseudomonadota</taxon>
        <taxon>Gammaproteobacteria</taxon>
        <taxon>Enterobacterales</taxon>
        <taxon>Pectobacteriaceae</taxon>
        <taxon>Brenneria</taxon>
    </lineage>
</organism>
<comment type="caution">
    <text evidence="2">The sequence shown here is derived from an EMBL/GenBank/DDBJ whole genome shotgun (WGS) entry which is preliminary data.</text>
</comment>
<evidence type="ECO:0000313" key="2">
    <source>
        <dbReference type="EMBL" id="MCL2893212.1"/>
    </source>
</evidence>
<keyword evidence="1" id="KW-0472">Membrane</keyword>
<name>A0ABT0MUI3_9GAMM</name>
<accession>A0ABT0MUI3</accession>
<feature type="transmembrane region" description="Helical" evidence="1">
    <location>
        <begin position="9"/>
        <end position="25"/>
    </location>
</feature>
<protein>
    <submittedName>
        <fullName evidence="2">DUF4755 domain-containing protein</fullName>
    </submittedName>
</protein>
<feature type="transmembrane region" description="Helical" evidence="1">
    <location>
        <begin position="116"/>
        <end position="136"/>
    </location>
</feature>
<feature type="transmembrane region" description="Helical" evidence="1">
    <location>
        <begin position="31"/>
        <end position="49"/>
    </location>
</feature>
<gene>
    <name evidence="2" type="ORF">MFP26_11010</name>
</gene>